<dbReference type="GO" id="GO:0016853">
    <property type="term" value="F:isomerase activity"/>
    <property type="evidence" value="ECO:0007669"/>
    <property type="project" value="UniProtKB-KW"/>
</dbReference>
<dbReference type="RefSeq" id="WP_126355006.1">
    <property type="nucleotide sequence ID" value="NZ_LR134201.1"/>
</dbReference>
<dbReference type="InterPro" id="IPR001345">
    <property type="entry name" value="PG/BPGM_mutase_AS"/>
</dbReference>
<evidence type="ECO:0000256" key="2">
    <source>
        <dbReference type="ARBA" id="ARBA00023235"/>
    </source>
</evidence>
<dbReference type="Gene3D" id="3.40.50.1240">
    <property type="entry name" value="Phosphoglycerate mutase-like"/>
    <property type="match status" value="1"/>
</dbReference>
<gene>
    <name evidence="5" type="primary">gpmA_1</name>
    <name evidence="5" type="ORF">NCTC11466_00831</name>
</gene>
<dbReference type="AlphaFoldDB" id="A0A3S5DPI5"/>
<protein>
    <submittedName>
        <fullName evidence="5">2,3-bisphosphoglycerate-dependent phosphoglycerate mutase</fullName>
        <ecNumber evidence="5">5.4.2.1</ecNumber>
    </submittedName>
</protein>
<feature type="active site" description="Tele-phosphohistidine intermediate" evidence="3">
    <location>
        <position position="8"/>
    </location>
</feature>
<evidence type="ECO:0000313" key="5">
    <source>
        <dbReference type="EMBL" id="VEB95705.1"/>
    </source>
</evidence>
<evidence type="ECO:0000313" key="6">
    <source>
        <dbReference type="Proteomes" id="UP000274122"/>
    </source>
</evidence>
<dbReference type="EC" id="5.4.2.1" evidence="5"/>
<dbReference type="PANTHER" id="PTHR48100:SF1">
    <property type="entry name" value="HISTIDINE PHOSPHATASE FAMILY PROTEIN-RELATED"/>
    <property type="match status" value="1"/>
</dbReference>
<dbReference type="EMBL" id="LR134201">
    <property type="protein sequence ID" value="VEB95705.1"/>
    <property type="molecule type" value="Genomic_DNA"/>
</dbReference>
<organism evidence="5 6">
    <name type="scientific">Cedecea lapagei</name>
    <dbReference type="NCBI Taxonomy" id="158823"/>
    <lineage>
        <taxon>Bacteria</taxon>
        <taxon>Pseudomonadati</taxon>
        <taxon>Pseudomonadota</taxon>
        <taxon>Gammaproteobacteria</taxon>
        <taxon>Enterobacterales</taxon>
        <taxon>Enterobacteriaceae</taxon>
        <taxon>Cedecea</taxon>
    </lineage>
</organism>
<evidence type="ECO:0000256" key="1">
    <source>
        <dbReference type="ARBA" id="ARBA00023152"/>
    </source>
</evidence>
<keyword evidence="1" id="KW-0324">Glycolysis</keyword>
<dbReference type="PROSITE" id="PS00175">
    <property type="entry name" value="PG_MUTASE"/>
    <property type="match status" value="1"/>
</dbReference>
<dbReference type="KEGG" id="clap:NCTC11466_00831"/>
<reference evidence="5 6" key="1">
    <citation type="submission" date="2018-12" db="EMBL/GenBank/DDBJ databases">
        <authorList>
            <consortium name="Pathogen Informatics"/>
        </authorList>
    </citation>
    <scope>NUCLEOTIDE SEQUENCE [LARGE SCALE GENOMIC DNA]</scope>
    <source>
        <strain evidence="5 6">NCTC11466</strain>
    </source>
</reference>
<feature type="binding site" evidence="4">
    <location>
        <position position="57"/>
    </location>
    <ligand>
        <name>substrate</name>
    </ligand>
</feature>
<keyword evidence="2 5" id="KW-0413">Isomerase</keyword>
<dbReference type="SUPFAM" id="SSF53254">
    <property type="entry name" value="Phosphoglycerate mutase-like"/>
    <property type="match status" value="1"/>
</dbReference>
<feature type="active site" description="Proton donor/acceptor" evidence="3">
    <location>
        <position position="81"/>
    </location>
</feature>
<feature type="binding site" evidence="4">
    <location>
        <begin position="7"/>
        <end position="14"/>
    </location>
    <ligand>
        <name>substrate</name>
    </ligand>
</feature>
<dbReference type="InterPro" id="IPR029033">
    <property type="entry name" value="His_PPase_superfam"/>
</dbReference>
<dbReference type="Proteomes" id="UP000274122">
    <property type="component" value="Chromosome"/>
</dbReference>
<dbReference type="GO" id="GO:0005737">
    <property type="term" value="C:cytoplasm"/>
    <property type="evidence" value="ECO:0007669"/>
    <property type="project" value="TreeGrafter"/>
</dbReference>
<evidence type="ECO:0000256" key="4">
    <source>
        <dbReference type="PIRSR" id="PIRSR613078-2"/>
    </source>
</evidence>
<sequence length="204" mass="22127">MRAILVRHGESEGNQRGIIQGGLESQLTERGQRQSLALAAALADFPVAQIYTSPALRAQSTASVLADKFACPITLDERLRERHFGLLQGLSFDEARIAYPETMRRLAAGDPLISAPQGESVVDVSKRMLTVLNTLALSHAGETVVVVTHGAALEILLWQLKGAAPDDELSRYSQQNCSYSLLELTSAGPELQRWGIGTHLLKVN</sequence>
<dbReference type="OrthoDB" id="9781415at2"/>
<accession>A0A3S5DPI5</accession>
<evidence type="ECO:0000256" key="3">
    <source>
        <dbReference type="PIRSR" id="PIRSR613078-1"/>
    </source>
</evidence>
<dbReference type="CDD" id="cd07067">
    <property type="entry name" value="HP_PGM_like"/>
    <property type="match status" value="1"/>
</dbReference>
<dbReference type="PANTHER" id="PTHR48100">
    <property type="entry name" value="BROAD-SPECIFICITY PHOSPHATASE YOR283W-RELATED"/>
    <property type="match status" value="1"/>
</dbReference>
<name>A0A3S5DPI5_9ENTR</name>
<dbReference type="SMART" id="SM00855">
    <property type="entry name" value="PGAM"/>
    <property type="match status" value="1"/>
</dbReference>
<dbReference type="GO" id="GO:0016791">
    <property type="term" value="F:phosphatase activity"/>
    <property type="evidence" value="ECO:0007669"/>
    <property type="project" value="TreeGrafter"/>
</dbReference>
<keyword evidence="6" id="KW-1185">Reference proteome</keyword>
<dbReference type="InterPro" id="IPR013078">
    <property type="entry name" value="His_Pase_superF_clade-1"/>
</dbReference>
<dbReference type="InterPro" id="IPR050275">
    <property type="entry name" value="PGM_Phosphatase"/>
</dbReference>
<dbReference type="Pfam" id="PF00300">
    <property type="entry name" value="His_Phos_1"/>
    <property type="match status" value="1"/>
</dbReference>
<proteinExistence type="predicted"/>